<gene>
    <name evidence="5" type="ORF">QYS47_34085</name>
</gene>
<evidence type="ECO:0000256" key="3">
    <source>
        <dbReference type="ARBA" id="ARBA00023002"/>
    </source>
</evidence>
<accession>A0AA52EVN8</accession>
<dbReference type="GO" id="GO:0016491">
    <property type="term" value="F:oxidoreductase activity"/>
    <property type="evidence" value="ECO:0007669"/>
    <property type="project" value="UniProtKB-KW"/>
</dbReference>
<dbReference type="CDD" id="cd02144">
    <property type="entry name" value="iodotyrosine_dehalogenase"/>
    <property type="match status" value="1"/>
</dbReference>
<evidence type="ECO:0000259" key="4">
    <source>
        <dbReference type="Pfam" id="PF00881"/>
    </source>
</evidence>
<dbReference type="InterPro" id="IPR050627">
    <property type="entry name" value="Nitroreductase/BluB"/>
</dbReference>
<dbReference type="Proteomes" id="UP001232019">
    <property type="component" value="Chromosome"/>
</dbReference>
<feature type="domain" description="Nitroreductase" evidence="4">
    <location>
        <begin position="37"/>
        <end position="203"/>
    </location>
</feature>
<keyword evidence="3" id="KW-0560">Oxidoreductase</keyword>
<evidence type="ECO:0000313" key="5">
    <source>
        <dbReference type="EMBL" id="WNB17495.1"/>
    </source>
</evidence>
<sequence>MKEKLIKGHSHIKINYERLDSSDLIKKSQNYYELMNKRRSIREFSDQSIPKEVIENIVKTASTAPSGAHKQPWTFCIISNSDIKKKIRDAAEKEEYESYKNRMSDQWLKDLEPIGTDWEKPFLETVPYIIVVFKKIYDEEEGQKKTNYYVNESVGIACGFLISAIHNAGLATLTHTPSPMNFLSEILERPKNERPYLLLPVGYPADECYVPKLDRKPLEKIAKFF</sequence>
<proteinExistence type="predicted"/>
<dbReference type="InterPro" id="IPR000415">
    <property type="entry name" value="Nitroreductase-like"/>
</dbReference>
<dbReference type="Gene3D" id="3.40.109.10">
    <property type="entry name" value="NADH Oxidase"/>
    <property type="match status" value="1"/>
</dbReference>
<dbReference type="Pfam" id="PF00881">
    <property type="entry name" value="Nitroreductase"/>
    <property type="match status" value="1"/>
</dbReference>
<dbReference type="InterPro" id="IPR029479">
    <property type="entry name" value="Nitroreductase"/>
</dbReference>
<keyword evidence="2" id="KW-0288">FMN</keyword>
<dbReference type="EMBL" id="CP129968">
    <property type="protein sequence ID" value="WNB17495.1"/>
    <property type="molecule type" value="Genomic_DNA"/>
</dbReference>
<dbReference type="PANTHER" id="PTHR23026:SF90">
    <property type="entry name" value="IODOTYROSINE DEIODINASE 1"/>
    <property type="match status" value="1"/>
</dbReference>
<name>A0AA52EVN8_9BACT</name>
<dbReference type="SUPFAM" id="SSF55469">
    <property type="entry name" value="FMN-dependent nitroreductase-like"/>
    <property type="match status" value="1"/>
</dbReference>
<dbReference type="PANTHER" id="PTHR23026">
    <property type="entry name" value="NADPH NITROREDUCTASE"/>
    <property type="match status" value="1"/>
</dbReference>
<dbReference type="RefSeq" id="WP_322346978.1">
    <property type="nucleotide sequence ID" value="NZ_CP129968.2"/>
</dbReference>
<evidence type="ECO:0000256" key="1">
    <source>
        <dbReference type="ARBA" id="ARBA00022630"/>
    </source>
</evidence>
<keyword evidence="1" id="KW-0285">Flavoprotein</keyword>
<dbReference type="KEGG" id="marp:QYS47_34085"/>
<evidence type="ECO:0000256" key="2">
    <source>
        <dbReference type="ARBA" id="ARBA00022643"/>
    </source>
</evidence>
<reference evidence="5" key="1">
    <citation type="submission" date="2023-08" db="EMBL/GenBank/DDBJ databases">
        <title>Comparative genomics and taxonomic characterization of three novel marine species of genus Marivirga.</title>
        <authorList>
            <person name="Muhammad N."/>
            <person name="Kim S.-G."/>
        </authorList>
    </citation>
    <scope>NUCLEOTIDE SEQUENCE</scope>
    <source>
        <strain evidence="5">BKB1-2</strain>
    </source>
</reference>
<protein>
    <submittedName>
        <fullName evidence="5">Nitroreductase family protein</fullName>
    </submittedName>
</protein>
<organism evidence="5">
    <name type="scientific">Marivirga arenosa</name>
    <dbReference type="NCBI Taxonomy" id="3059076"/>
    <lineage>
        <taxon>Bacteria</taxon>
        <taxon>Pseudomonadati</taxon>
        <taxon>Bacteroidota</taxon>
        <taxon>Cytophagia</taxon>
        <taxon>Cytophagales</taxon>
        <taxon>Marivirgaceae</taxon>
        <taxon>Marivirga</taxon>
    </lineage>
</organism>
<dbReference type="AlphaFoldDB" id="A0AA52EVN8"/>